<keyword evidence="3" id="KW-0862">Zinc</keyword>
<dbReference type="SUPFAM" id="SSF50129">
    <property type="entry name" value="GroES-like"/>
    <property type="match status" value="1"/>
</dbReference>
<gene>
    <name evidence="6" type="ORF">BED47_18565</name>
</gene>
<sequence length="157" mass="17403">MQVKNVPDPALVKDDDIIVRITSSAICGSDLHIYQGSLPSKIDYVIGHEPVGIVEEVGKDVTKRSKKVIPFNIACGQCQYCQSYLESQCDNANTYPNLYKIDTGGYFSFTDRYGDYMGAAELLRVPYGNNLPFIIPESCELPDESALFLSDVLQSAY</sequence>
<dbReference type="PANTHER" id="PTHR42813">
    <property type="entry name" value="ZINC-TYPE ALCOHOL DEHYDROGENASE-LIKE"/>
    <property type="match status" value="1"/>
</dbReference>
<evidence type="ECO:0000256" key="2">
    <source>
        <dbReference type="ARBA" id="ARBA00022723"/>
    </source>
</evidence>
<evidence type="ECO:0000313" key="6">
    <source>
        <dbReference type="EMBL" id="ODG92684.1"/>
    </source>
</evidence>
<dbReference type="Proteomes" id="UP000094580">
    <property type="component" value="Unassembled WGS sequence"/>
</dbReference>
<keyword evidence="2" id="KW-0479">Metal-binding</keyword>
<dbReference type="InterPro" id="IPR011032">
    <property type="entry name" value="GroES-like_sf"/>
</dbReference>
<dbReference type="InterPro" id="IPR002328">
    <property type="entry name" value="ADH_Zn_CS"/>
</dbReference>
<reference evidence="6 7" key="1">
    <citation type="submission" date="2016-07" db="EMBL/GenBank/DDBJ databases">
        <authorList>
            <person name="Townsley L."/>
            <person name="Shank E.A."/>
        </authorList>
    </citation>
    <scope>NUCLEOTIDE SEQUENCE [LARGE SCALE GENOMIC DNA]</scope>
    <source>
        <strain evidence="6 7">CH01</strain>
    </source>
</reference>
<evidence type="ECO:0000256" key="1">
    <source>
        <dbReference type="ARBA" id="ARBA00001947"/>
    </source>
</evidence>
<proteinExistence type="predicted"/>
<evidence type="ECO:0000256" key="4">
    <source>
        <dbReference type="ARBA" id="ARBA00023002"/>
    </source>
</evidence>
<keyword evidence="4" id="KW-0560">Oxidoreductase</keyword>
<dbReference type="EMBL" id="MDKC01000006">
    <property type="protein sequence ID" value="ODG92684.1"/>
    <property type="molecule type" value="Genomic_DNA"/>
</dbReference>
<dbReference type="InterPro" id="IPR013154">
    <property type="entry name" value="ADH-like_N"/>
</dbReference>
<accession>A0ABX2ZW80</accession>
<dbReference type="Gene3D" id="3.90.180.10">
    <property type="entry name" value="Medium-chain alcohol dehydrogenases, catalytic domain"/>
    <property type="match status" value="1"/>
</dbReference>
<dbReference type="PANTHER" id="PTHR42813:SF2">
    <property type="entry name" value="DEHYDROGENASE, ZINC-CONTAINING, PUTATIVE (AFU_ORTHOLOGUE AFUA_2G02810)-RELATED"/>
    <property type="match status" value="1"/>
</dbReference>
<dbReference type="PROSITE" id="PS00059">
    <property type="entry name" value="ADH_ZINC"/>
    <property type="match status" value="1"/>
</dbReference>
<comment type="caution">
    <text evidence="6">The sequence shown here is derived from an EMBL/GenBank/DDBJ whole genome shotgun (WGS) entry which is preliminary data.</text>
</comment>
<organism evidence="6 7">
    <name type="scientific">Gottfriedia luciferensis</name>
    <dbReference type="NCBI Taxonomy" id="178774"/>
    <lineage>
        <taxon>Bacteria</taxon>
        <taxon>Bacillati</taxon>
        <taxon>Bacillota</taxon>
        <taxon>Bacilli</taxon>
        <taxon>Bacillales</taxon>
        <taxon>Bacillaceae</taxon>
        <taxon>Gottfriedia</taxon>
    </lineage>
</organism>
<feature type="domain" description="Alcohol dehydrogenase-like N-terminal" evidence="5">
    <location>
        <begin position="14"/>
        <end position="105"/>
    </location>
</feature>
<evidence type="ECO:0000256" key="3">
    <source>
        <dbReference type="ARBA" id="ARBA00022833"/>
    </source>
</evidence>
<keyword evidence="7" id="KW-1185">Reference proteome</keyword>
<evidence type="ECO:0000259" key="5">
    <source>
        <dbReference type="Pfam" id="PF08240"/>
    </source>
</evidence>
<evidence type="ECO:0000313" key="7">
    <source>
        <dbReference type="Proteomes" id="UP000094580"/>
    </source>
</evidence>
<comment type="cofactor">
    <cofactor evidence="1">
        <name>Zn(2+)</name>
        <dbReference type="ChEBI" id="CHEBI:29105"/>
    </cofactor>
</comment>
<name>A0ABX2ZW80_9BACI</name>
<dbReference type="Pfam" id="PF08240">
    <property type="entry name" value="ADH_N"/>
    <property type="match status" value="1"/>
</dbReference>
<protein>
    <recommendedName>
        <fullName evidence="5">Alcohol dehydrogenase-like N-terminal domain-containing protein</fullName>
    </recommendedName>
</protein>